<evidence type="ECO:0000313" key="1">
    <source>
        <dbReference type="EMBL" id="GAA2798573.1"/>
    </source>
</evidence>
<gene>
    <name evidence="1" type="ORF">GCM10010470_37190</name>
</gene>
<dbReference type="EMBL" id="BAAAUX010000015">
    <property type="protein sequence ID" value="GAA2798573.1"/>
    <property type="molecule type" value="Genomic_DNA"/>
</dbReference>
<protein>
    <submittedName>
        <fullName evidence="1">MFS transporter</fullName>
    </submittedName>
</protein>
<dbReference type="SUPFAM" id="SSF48452">
    <property type="entry name" value="TPR-like"/>
    <property type="match status" value="1"/>
</dbReference>
<evidence type="ECO:0000313" key="2">
    <source>
        <dbReference type="Proteomes" id="UP001500979"/>
    </source>
</evidence>
<reference evidence="1 2" key="1">
    <citation type="journal article" date="2019" name="Int. J. Syst. Evol. Microbiol.">
        <title>The Global Catalogue of Microorganisms (GCM) 10K type strain sequencing project: providing services to taxonomists for standard genome sequencing and annotation.</title>
        <authorList>
            <consortium name="The Broad Institute Genomics Platform"/>
            <consortium name="The Broad Institute Genome Sequencing Center for Infectious Disease"/>
            <person name="Wu L."/>
            <person name="Ma J."/>
        </authorList>
    </citation>
    <scope>NUCLEOTIDE SEQUENCE [LARGE SCALE GENOMIC DNA]</scope>
    <source>
        <strain evidence="1 2">JCM 9383</strain>
    </source>
</reference>
<organism evidence="1 2">
    <name type="scientific">Saccharopolyspora taberi</name>
    <dbReference type="NCBI Taxonomy" id="60895"/>
    <lineage>
        <taxon>Bacteria</taxon>
        <taxon>Bacillati</taxon>
        <taxon>Actinomycetota</taxon>
        <taxon>Actinomycetes</taxon>
        <taxon>Pseudonocardiales</taxon>
        <taxon>Pseudonocardiaceae</taxon>
        <taxon>Saccharopolyspora</taxon>
    </lineage>
</organism>
<proteinExistence type="predicted"/>
<comment type="caution">
    <text evidence="1">The sequence shown here is derived from an EMBL/GenBank/DDBJ whole genome shotgun (WGS) entry which is preliminary data.</text>
</comment>
<keyword evidence="2" id="KW-1185">Reference proteome</keyword>
<accession>A0ABN3VGM0</accession>
<sequence length="465" mass="50689">MGARPKTPNQALATLLDAHGMSRKRLAFRVNQLAKAQGLSTAYKHSSVNRWLAGEQPKDPIPQLVAAALSERIGRPVTAEEIGMTTSRGDAGRPGWLFPRDRADALDGMRAHWSEQPLEQPRTDTFTRGGYTHAVTRWLAVPTDPIEPADHPTAAEGRRRVGQHDLAELREAADQARAWDAQFGGGDWRLSSVTQCLRDRAIPLLTSSHTDTVGQQLLAITAELSRVVAWAAFDNGQSGTAQQHFIQALRLARAAGDVEAGAYVLTTMALHSILEGEPDQALDMAQGAFHHGRGHASRRVLAFAKLAEARAYGRLGDATSAAGALSRAERLLDTVHRTSDPPWMSYVTHSRLAADATEIFRDLRNPAAALRWNKQATDMAADRNPRAVGLRLAIVATACCQARDLDHALDFGHQALHALDRVSSARAGRALHRVASALSAFDDPRVHDFTRLLHHQRIPAKATLR</sequence>
<dbReference type="RefSeq" id="WP_344681393.1">
    <property type="nucleotide sequence ID" value="NZ_BAAAUX010000015.1"/>
</dbReference>
<name>A0ABN3VGM0_9PSEU</name>
<dbReference type="Gene3D" id="1.25.40.10">
    <property type="entry name" value="Tetratricopeptide repeat domain"/>
    <property type="match status" value="1"/>
</dbReference>
<dbReference type="Proteomes" id="UP001500979">
    <property type="component" value="Unassembled WGS sequence"/>
</dbReference>
<dbReference type="InterPro" id="IPR011990">
    <property type="entry name" value="TPR-like_helical_dom_sf"/>
</dbReference>